<accession>A0ABP4FPC0</accession>
<evidence type="ECO:0000313" key="1">
    <source>
        <dbReference type="EMBL" id="GAA1190296.1"/>
    </source>
</evidence>
<protein>
    <recommendedName>
        <fullName evidence="3">Roadblock/LAMTOR2 domain-containing protein</fullName>
    </recommendedName>
</protein>
<comment type="caution">
    <text evidence="1">The sequence shown here is derived from an EMBL/GenBank/DDBJ whole genome shotgun (WGS) entry which is preliminary data.</text>
</comment>
<dbReference type="RefSeq" id="WP_344282131.1">
    <property type="nucleotide sequence ID" value="NZ_BAAAKV010000060.1"/>
</dbReference>
<sequence>MSAIEASLSELLKTPGLTGAALVDGVTGLTYGAVGDAPEAGDGAETAELTALITDQVGRAAADNELESVIVTSARRYLVVQTVRRTGDPLLLVAALDRSRTNLALATRRLTAHAEGLAA</sequence>
<dbReference type="Gene3D" id="3.30.450.30">
    <property type="entry name" value="Dynein light chain 2a, cytoplasmic"/>
    <property type="match status" value="1"/>
</dbReference>
<keyword evidence="2" id="KW-1185">Reference proteome</keyword>
<evidence type="ECO:0000313" key="2">
    <source>
        <dbReference type="Proteomes" id="UP001501371"/>
    </source>
</evidence>
<dbReference type="Proteomes" id="UP001501371">
    <property type="component" value="Unassembled WGS sequence"/>
</dbReference>
<evidence type="ECO:0008006" key="3">
    <source>
        <dbReference type="Google" id="ProtNLM"/>
    </source>
</evidence>
<proteinExistence type="predicted"/>
<gene>
    <name evidence="1" type="ORF">GCM10009654_54760</name>
</gene>
<organism evidence="1 2">
    <name type="scientific">Streptomyces hebeiensis</name>
    <dbReference type="NCBI Taxonomy" id="229486"/>
    <lineage>
        <taxon>Bacteria</taxon>
        <taxon>Bacillati</taxon>
        <taxon>Actinomycetota</taxon>
        <taxon>Actinomycetes</taxon>
        <taxon>Kitasatosporales</taxon>
        <taxon>Streptomycetaceae</taxon>
        <taxon>Streptomyces</taxon>
    </lineage>
</organism>
<reference evidence="2" key="1">
    <citation type="journal article" date="2019" name="Int. J. Syst. Evol. Microbiol.">
        <title>The Global Catalogue of Microorganisms (GCM) 10K type strain sequencing project: providing services to taxonomists for standard genome sequencing and annotation.</title>
        <authorList>
            <consortium name="The Broad Institute Genomics Platform"/>
            <consortium name="The Broad Institute Genome Sequencing Center for Infectious Disease"/>
            <person name="Wu L."/>
            <person name="Ma J."/>
        </authorList>
    </citation>
    <scope>NUCLEOTIDE SEQUENCE [LARGE SCALE GENOMIC DNA]</scope>
    <source>
        <strain evidence="2">JCM 12696</strain>
    </source>
</reference>
<name>A0ABP4FPC0_9ACTN</name>
<dbReference type="EMBL" id="BAAAKV010000060">
    <property type="protein sequence ID" value="GAA1190296.1"/>
    <property type="molecule type" value="Genomic_DNA"/>
</dbReference>